<feature type="compositionally biased region" description="Gly residues" evidence="2">
    <location>
        <begin position="341"/>
        <end position="362"/>
    </location>
</feature>
<evidence type="ECO:0000313" key="5">
    <source>
        <dbReference type="Proteomes" id="UP001551482"/>
    </source>
</evidence>
<dbReference type="InterPro" id="IPR016039">
    <property type="entry name" value="Thiolase-like"/>
</dbReference>
<feature type="region of interest" description="Disordered" evidence="2">
    <location>
        <begin position="336"/>
        <end position="388"/>
    </location>
</feature>
<keyword evidence="5" id="KW-1185">Reference proteome</keyword>
<reference evidence="4 5" key="1">
    <citation type="submission" date="2024-06" db="EMBL/GenBank/DDBJ databases">
        <title>The Natural Products Discovery Center: Release of the First 8490 Sequenced Strains for Exploring Actinobacteria Biosynthetic Diversity.</title>
        <authorList>
            <person name="Kalkreuter E."/>
            <person name="Kautsar S.A."/>
            <person name="Yang D."/>
            <person name="Bader C.D."/>
            <person name="Teijaro C.N."/>
            <person name="Fluegel L."/>
            <person name="Davis C.M."/>
            <person name="Simpson J.R."/>
            <person name="Lauterbach L."/>
            <person name="Steele A.D."/>
            <person name="Gui C."/>
            <person name="Meng S."/>
            <person name="Li G."/>
            <person name="Viehrig K."/>
            <person name="Ye F."/>
            <person name="Su P."/>
            <person name="Kiefer A.F."/>
            <person name="Nichols A."/>
            <person name="Cepeda A.J."/>
            <person name="Yan W."/>
            <person name="Fan B."/>
            <person name="Jiang Y."/>
            <person name="Adhikari A."/>
            <person name="Zheng C.-J."/>
            <person name="Schuster L."/>
            <person name="Cowan T.M."/>
            <person name="Smanski M.J."/>
            <person name="Chevrette M.G."/>
            <person name="De Carvalho L.P.S."/>
            <person name="Shen B."/>
        </authorList>
    </citation>
    <scope>NUCLEOTIDE SEQUENCE [LARGE SCALE GENOMIC DNA]</scope>
    <source>
        <strain evidence="4 5">NPDC048946</strain>
    </source>
</reference>
<organism evidence="4 5">
    <name type="scientific">Streptodolium elevatio</name>
    <dbReference type="NCBI Taxonomy" id="3157996"/>
    <lineage>
        <taxon>Bacteria</taxon>
        <taxon>Bacillati</taxon>
        <taxon>Actinomycetota</taxon>
        <taxon>Actinomycetes</taxon>
        <taxon>Kitasatosporales</taxon>
        <taxon>Streptomycetaceae</taxon>
        <taxon>Streptodolium</taxon>
    </lineage>
</organism>
<evidence type="ECO:0000313" key="4">
    <source>
        <dbReference type="EMBL" id="MEU8137090.1"/>
    </source>
</evidence>
<accession>A0ABV3DMX6</accession>
<dbReference type="PANTHER" id="PTHR11712:SF336">
    <property type="entry name" value="3-OXOACYL-[ACYL-CARRIER-PROTEIN] SYNTHASE, MITOCHONDRIAL"/>
    <property type="match status" value="1"/>
</dbReference>
<dbReference type="PANTHER" id="PTHR11712">
    <property type="entry name" value="POLYKETIDE SYNTHASE-RELATED"/>
    <property type="match status" value="1"/>
</dbReference>
<evidence type="ECO:0000259" key="3">
    <source>
        <dbReference type="Pfam" id="PF00109"/>
    </source>
</evidence>
<proteinExistence type="predicted"/>
<keyword evidence="1" id="KW-0808">Transferase</keyword>
<feature type="region of interest" description="Disordered" evidence="2">
    <location>
        <begin position="258"/>
        <end position="281"/>
    </location>
</feature>
<sequence length="388" mass="38930">MTLLPTELPPLPAPLPVTSPVPLFASRPVITACGLAVSGVADERDLLGGPLGITREDPSASGPGLRHKDRASRMALRAVRRALDAAAIDAPAATAVVVSSNFGNLDTVCDFTDTIAAETVTGLSPLRVPHMSSHVTAAWVAIEHGLRGPNLTLCSGTPGGLDAVFWAAALLAAGRAEVAVVVGVEPDTAPVARLHRERGGTAWLDGAVCLVVENAAHAASRGARVRAAVSGYGKATDRAEAVRQALKAYDRPIGLRVAAGRDRPGPGARAGVGPSPQDGPVLDLTGRLGRCSGALGVLQCAAALAWFDRPAWEVERSRGPVADSVLAIAGAGRDVSAEAGPGSGVRPGTGSGTRAGGAAGADGEGDPSGVSALLLTRPAPDGSGRVPS</sequence>
<dbReference type="Proteomes" id="UP001551482">
    <property type="component" value="Unassembled WGS sequence"/>
</dbReference>
<feature type="domain" description="Beta-ketoacyl synthase-like N-terminal" evidence="3">
    <location>
        <begin position="67"/>
        <end position="199"/>
    </location>
</feature>
<name>A0ABV3DMX6_9ACTN</name>
<dbReference type="EMBL" id="JBEZFP010000079">
    <property type="protein sequence ID" value="MEU8137090.1"/>
    <property type="molecule type" value="Genomic_DNA"/>
</dbReference>
<gene>
    <name evidence="4" type="ORF">AB0C36_26690</name>
</gene>
<dbReference type="Pfam" id="PF00109">
    <property type="entry name" value="ketoacyl-synt"/>
    <property type="match status" value="1"/>
</dbReference>
<dbReference type="InterPro" id="IPR014030">
    <property type="entry name" value="Ketoacyl_synth_N"/>
</dbReference>
<evidence type="ECO:0000256" key="1">
    <source>
        <dbReference type="ARBA" id="ARBA00022679"/>
    </source>
</evidence>
<feature type="compositionally biased region" description="Low complexity" evidence="2">
    <location>
        <begin position="265"/>
        <end position="276"/>
    </location>
</feature>
<evidence type="ECO:0000256" key="2">
    <source>
        <dbReference type="SAM" id="MobiDB-lite"/>
    </source>
</evidence>
<dbReference type="InterPro" id="IPR000794">
    <property type="entry name" value="Beta-ketoacyl_synthase"/>
</dbReference>
<dbReference type="SUPFAM" id="SSF53901">
    <property type="entry name" value="Thiolase-like"/>
    <property type="match status" value="2"/>
</dbReference>
<dbReference type="Gene3D" id="3.40.47.10">
    <property type="match status" value="1"/>
</dbReference>
<feature type="region of interest" description="Disordered" evidence="2">
    <location>
        <begin position="50"/>
        <end position="69"/>
    </location>
</feature>
<protein>
    <submittedName>
        <fullName evidence="4">Beta-ketoacyl synthase N-terminal-like domain-containing protein</fullName>
    </submittedName>
</protein>
<comment type="caution">
    <text evidence="4">The sequence shown here is derived from an EMBL/GenBank/DDBJ whole genome shotgun (WGS) entry which is preliminary data.</text>
</comment>